<feature type="chain" id="PRO_5026964689" evidence="1">
    <location>
        <begin position="27"/>
        <end position="533"/>
    </location>
</feature>
<dbReference type="Gene3D" id="2.60.40.380">
    <property type="entry name" value="Purple acid phosphatase-like, N-terminal"/>
    <property type="match status" value="1"/>
</dbReference>
<dbReference type="Proteomes" id="UP000475214">
    <property type="component" value="Unassembled WGS sequence"/>
</dbReference>
<dbReference type="Pfam" id="PF09423">
    <property type="entry name" value="PhoD"/>
    <property type="match status" value="1"/>
</dbReference>
<evidence type="ECO:0000313" key="5">
    <source>
        <dbReference type="Proteomes" id="UP000475214"/>
    </source>
</evidence>
<accession>A0A6L9S4S9</accession>
<evidence type="ECO:0000313" key="4">
    <source>
        <dbReference type="EMBL" id="NED99049.1"/>
    </source>
</evidence>
<dbReference type="CDD" id="cd07389">
    <property type="entry name" value="MPP_PhoD"/>
    <property type="match status" value="1"/>
</dbReference>
<feature type="domain" description="PhoD-like phosphatase metallophosphatase" evidence="2">
    <location>
        <begin position="153"/>
        <end position="502"/>
    </location>
</feature>
<dbReference type="PANTHER" id="PTHR43606">
    <property type="entry name" value="PHOSPHATASE, PUTATIVE (AFU_ORTHOLOGUE AFUA_6G08710)-RELATED"/>
    <property type="match status" value="1"/>
</dbReference>
<feature type="domain" description="Phospholipase D N-terminal" evidence="3">
    <location>
        <begin position="45"/>
        <end position="141"/>
    </location>
</feature>
<dbReference type="InterPro" id="IPR018946">
    <property type="entry name" value="PhoD-like_MPP"/>
</dbReference>
<feature type="signal peptide" evidence="1">
    <location>
        <begin position="1"/>
        <end position="26"/>
    </location>
</feature>
<evidence type="ECO:0000256" key="1">
    <source>
        <dbReference type="SAM" id="SignalP"/>
    </source>
</evidence>
<reference evidence="4 5" key="1">
    <citation type="submission" date="2020-02" db="EMBL/GenBank/DDBJ databases">
        <authorList>
            <person name="Li X.-J."/>
            <person name="Han X.-M."/>
        </authorList>
    </citation>
    <scope>NUCLEOTIDE SEQUENCE [LARGE SCALE GENOMIC DNA]</scope>
    <source>
        <strain evidence="4 5">CCTCC AB 2017055</strain>
    </source>
</reference>
<keyword evidence="5" id="KW-1185">Reference proteome</keyword>
<dbReference type="PANTHER" id="PTHR43606:SF2">
    <property type="entry name" value="ALKALINE PHOSPHATASE FAMILY PROTEIN (AFU_ORTHOLOGUE AFUA_5G03860)"/>
    <property type="match status" value="1"/>
</dbReference>
<sequence>MVNRRRLLVGAGALAGAALIPGAASASAPVGARPARSRLDYPFTLGVASGDPLPDSVVLWTRLAPRPLELDGGMPGRDVAVRWQVSESESFRKPVRQGVAMARAVDGHAVHVDVKGLRPHRWYWYRFIAGSEASPVGRTRTAPALGTAPAVAFAFVSCSQYEHGYFTAYRHMADENPDVVFHLGDYIYEYAPGGYVAPGGNVRDHVGDEIRTIEDYRRRYAQYRTDADLQEAHAAAPWIVTWDDHEVDNNYADDIPENRDPGQGNDTTANFRARRAAAYKAYWENMPLRADRRAVGADMPLYRGFTYGNTASFSVLDTRQYRTDQPCDDQFPAGCGEEFDPDATILGNAQASWLEDRLAGSASVWNVVPQQIFFANLDGEEGGPTDDDPRDGGYADGWDGYRASRHRLLDFVAERGVENFVVLTGDIHSHYLADLRRDFEDESSPVLGTELVCSSISSGGDGSDRSSFWPLLQPENPHLRYNSNRRGYVSCRLDAETCRADYRVLDYVSEPGAGLRTDASYVIESGEPGAQPA</sequence>
<name>A0A6L9S4S9_9ACTN</name>
<evidence type="ECO:0000259" key="3">
    <source>
        <dbReference type="Pfam" id="PF16655"/>
    </source>
</evidence>
<proteinExistence type="predicted"/>
<dbReference type="PROSITE" id="PS51318">
    <property type="entry name" value="TAT"/>
    <property type="match status" value="1"/>
</dbReference>
<gene>
    <name evidence="4" type="ORF">G1H10_02585</name>
</gene>
<dbReference type="InterPro" id="IPR038607">
    <property type="entry name" value="PhoD-like_sf"/>
</dbReference>
<dbReference type="InterPro" id="IPR029052">
    <property type="entry name" value="Metallo-depent_PP-like"/>
</dbReference>
<keyword evidence="1" id="KW-0732">Signal</keyword>
<dbReference type="InterPro" id="IPR032093">
    <property type="entry name" value="PhoD_N"/>
</dbReference>
<dbReference type="AlphaFoldDB" id="A0A6L9S4S9"/>
<comment type="caution">
    <text evidence="4">The sequence shown here is derived from an EMBL/GenBank/DDBJ whole genome shotgun (WGS) entry which is preliminary data.</text>
</comment>
<dbReference type="SUPFAM" id="SSF56300">
    <property type="entry name" value="Metallo-dependent phosphatases"/>
    <property type="match status" value="1"/>
</dbReference>
<dbReference type="Pfam" id="PF16655">
    <property type="entry name" value="PhoD_N"/>
    <property type="match status" value="1"/>
</dbReference>
<evidence type="ECO:0000259" key="2">
    <source>
        <dbReference type="Pfam" id="PF09423"/>
    </source>
</evidence>
<dbReference type="EMBL" id="JAAGOA010000002">
    <property type="protein sequence ID" value="NED99049.1"/>
    <property type="molecule type" value="Genomic_DNA"/>
</dbReference>
<protein>
    <submittedName>
        <fullName evidence="4">Alkaline phosphatase</fullName>
    </submittedName>
</protein>
<dbReference type="Gene3D" id="3.60.21.70">
    <property type="entry name" value="PhoD-like phosphatase"/>
    <property type="match status" value="1"/>
</dbReference>
<dbReference type="InterPro" id="IPR052900">
    <property type="entry name" value="Phospholipid_Metab_Enz"/>
</dbReference>
<dbReference type="InterPro" id="IPR006311">
    <property type="entry name" value="TAT_signal"/>
</dbReference>
<organism evidence="4 5">
    <name type="scientific">Phytoactinopolyspora halotolerans</name>
    <dbReference type="NCBI Taxonomy" id="1981512"/>
    <lineage>
        <taxon>Bacteria</taxon>
        <taxon>Bacillati</taxon>
        <taxon>Actinomycetota</taxon>
        <taxon>Actinomycetes</taxon>
        <taxon>Jiangellales</taxon>
        <taxon>Jiangellaceae</taxon>
        <taxon>Phytoactinopolyspora</taxon>
    </lineage>
</organism>